<feature type="domain" description="Lipoyl-binding" evidence="10">
    <location>
        <begin position="498"/>
        <end position="575"/>
    </location>
</feature>
<dbReference type="Pfam" id="PF02785">
    <property type="entry name" value="Biotin_carb_C"/>
    <property type="match status" value="1"/>
</dbReference>
<reference evidence="13 14" key="1">
    <citation type="submission" date="2024-09" db="EMBL/GenBank/DDBJ databases">
        <authorList>
            <person name="Sun Q."/>
            <person name="Mori K."/>
        </authorList>
    </citation>
    <scope>NUCLEOTIDE SEQUENCE [LARGE SCALE GENOMIC DNA]</scope>
    <source>
        <strain evidence="13 14">TISTR 1856</strain>
    </source>
</reference>
<dbReference type="InterPro" id="IPR051602">
    <property type="entry name" value="ACC_Biotin_Carboxylase"/>
</dbReference>
<proteinExistence type="predicted"/>
<evidence type="ECO:0000313" key="14">
    <source>
        <dbReference type="Proteomes" id="UP001589748"/>
    </source>
</evidence>
<evidence type="ECO:0000256" key="3">
    <source>
        <dbReference type="ARBA" id="ARBA00013263"/>
    </source>
</evidence>
<comment type="cofactor">
    <cofactor evidence="1">
        <name>biotin</name>
        <dbReference type="ChEBI" id="CHEBI:57586"/>
    </cofactor>
</comment>
<comment type="catalytic activity">
    <reaction evidence="8">
        <text>N(6)-biotinyl-L-lysyl-[protein] + hydrogencarbonate + ATP = N(6)-carboxybiotinyl-L-lysyl-[protein] + ADP + phosphate + H(+)</text>
        <dbReference type="Rhea" id="RHEA:13501"/>
        <dbReference type="Rhea" id="RHEA-COMP:10505"/>
        <dbReference type="Rhea" id="RHEA-COMP:10506"/>
        <dbReference type="ChEBI" id="CHEBI:15378"/>
        <dbReference type="ChEBI" id="CHEBI:17544"/>
        <dbReference type="ChEBI" id="CHEBI:30616"/>
        <dbReference type="ChEBI" id="CHEBI:43474"/>
        <dbReference type="ChEBI" id="CHEBI:83144"/>
        <dbReference type="ChEBI" id="CHEBI:83145"/>
        <dbReference type="ChEBI" id="CHEBI:456216"/>
        <dbReference type="EC" id="6.3.4.14"/>
    </reaction>
</comment>
<keyword evidence="4" id="KW-0436">Ligase</keyword>
<keyword evidence="6 9" id="KW-0067">ATP-binding</keyword>
<dbReference type="RefSeq" id="WP_380135063.1">
    <property type="nucleotide sequence ID" value="NZ_JBHLUI010000003.1"/>
</dbReference>
<sequence length="577" mass="61002">MRTVLVANRGEIAVRVVRAAAERGWRSVAVYADQDADSLAVRLADSAVALPGVTAAETYLDVTALLGAARAAGADLVHPGYGFLSENAEFARAVEAAGLVWIGPRPETIETLGDKVAARSLARSVGAPLAPGSSRPLRDAAEAEAFADAHGLPVVVKAAHGGGGRGMRVARTREEVAEAFAAATSEARAAFGRGECFVERFLENPRHLEVQVLGDGEGRVVVVGDRDCSLQRRNQKLVEEAPAPAVDPELRRTLHAAARAVTEAVRYRSAGTVEFLLGSDGTLSFCEVNTRLQVEHPVTELTTGVDLVQEQFRIAEGRGLSFTTTPEPRGHAVEFRVNAEDPGRGFLPGPGRVTVLDVPGGPGVRWDAGVSAGDVVPAAFDSLLGKLVVHADDRDAALRRARRALAEFRVDGVPTVLPFARAVVDDPAFSTEGFAVHTRWIENELMPRMEPQRRPDLVVDPALQRFPIEIDGRRAVLGLPAALLSALGTASGSEAGSEETGSVPADAGELRARTPGTLTRWLVPDGAEVGARQAVAVVEAMKMETRVPAHRAGVLRHVSAEGATLRAGQLVARVDEP</sequence>
<dbReference type="Gene3D" id="3.40.50.20">
    <property type="match status" value="1"/>
</dbReference>
<dbReference type="InterPro" id="IPR005479">
    <property type="entry name" value="CPAse_ATP-bd"/>
</dbReference>
<keyword evidence="7" id="KW-0092">Biotin</keyword>
<dbReference type="PROSITE" id="PS50975">
    <property type="entry name" value="ATP_GRASP"/>
    <property type="match status" value="1"/>
</dbReference>
<dbReference type="Gene3D" id="2.40.50.100">
    <property type="match status" value="1"/>
</dbReference>
<dbReference type="InterPro" id="IPR011053">
    <property type="entry name" value="Single_hybrid_motif"/>
</dbReference>
<evidence type="ECO:0000259" key="12">
    <source>
        <dbReference type="PROSITE" id="PS50979"/>
    </source>
</evidence>
<evidence type="ECO:0000256" key="9">
    <source>
        <dbReference type="PROSITE-ProRule" id="PRU00409"/>
    </source>
</evidence>
<comment type="function">
    <text evidence="2">This protein is a component of the acetyl coenzyme A carboxylase complex; first, biotin carboxylase catalyzes the carboxylation of the carrier protein and then the transcarboxylase transfers the carboxyl group to form malonyl-CoA.</text>
</comment>
<dbReference type="Gene3D" id="3.30.470.20">
    <property type="entry name" value="ATP-grasp fold, B domain"/>
    <property type="match status" value="1"/>
</dbReference>
<evidence type="ECO:0000256" key="7">
    <source>
        <dbReference type="ARBA" id="ARBA00023267"/>
    </source>
</evidence>
<dbReference type="SUPFAM" id="SSF52440">
    <property type="entry name" value="PreATP-grasp domain"/>
    <property type="match status" value="1"/>
</dbReference>
<evidence type="ECO:0000256" key="6">
    <source>
        <dbReference type="ARBA" id="ARBA00022840"/>
    </source>
</evidence>
<evidence type="ECO:0000313" key="13">
    <source>
        <dbReference type="EMBL" id="MFB9377134.1"/>
    </source>
</evidence>
<dbReference type="CDD" id="cd06850">
    <property type="entry name" value="biotinyl_domain"/>
    <property type="match status" value="1"/>
</dbReference>
<dbReference type="InterPro" id="IPR016185">
    <property type="entry name" value="PreATP-grasp_dom_sf"/>
</dbReference>
<dbReference type="SUPFAM" id="SSF51246">
    <property type="entry name" value="Rudiment single hybrid motif"/>
    <property type="match status" value="1"/>
</dbReference>
<dbReference type="Pfam" id="PF00289">
    <property type="entry name" value="Biotin_carb_N"/>
    <property type="match status" value="1"/>
</dbReference>
<evidence type="ECO:0000256" key="1">
    <source>
        <dbReference type="ARBA" id="ARBA00001953"/>
    </source>
</evidence>
<evidence type="ECO:0000259" key="10">
    <source>
        <dbReference type="PROSITE" id="PS50968"/>
    </source>
</evidence>
<accession>A0ABV5LSQ7</accession>
<evidence type="ECO:0000256" key="2">
    <source>
        <dbReference type="ARBA" id="ARBA00003761"/>
    </source>
</evidence>
<dbReference type="PANTHER" id="PTHR48095">
    <property type="entry name" value="PYRUVATE CARBOXYLASE SUBUNIT A"/>
    <property type="match status" value="1"/>
</dbReference>
<dbReference type="SUPFAM" id="SSF56059">
    <property type="entry name" value="Glutathione synthetase ATP-binding domain-like"/>
    <property type="match status" value="1"/>
</dbReference>
<evidence type="ECO:0000256" key="4">
    <source>
        <dbReference type="ARBA" id="ARBA00022598"/>
    </source>
</evidence>
<dbReference type="InterPro" id="IPR005481">
    <property type="entry name" value="BC-like_N"/>
</dbReference>
<feature type="domain" description="ATP-grasp" evidence="11">
    <location>
        <begin position="119"/>
        <end position="316"/>
    </location>
</feature>
<evidence type="ECO:0000256" key="5">
    <source>
        <dbReference type="ARBA" id="ARBA00022741"/>
    </source>
</evidence>
<dbReference type="SUPFAM" id="SSF51230">
    <property type="entry name" value="Single hybrid motif"/>
    <property type="match status" value="1"/>
</dbReference>
<dbReference type="Gene3D" id="3.30.1490.20">
    <property type="entry name" value="ATP-grasp fold, A domain"/>
    <property type="match status" value="1"/>
</dbReference>
<dbReference type="PANTHER" id="PTHR48095:SF2">
    <property type="entry name" value="BIOTIN CARBOXYLASE, CHLOROPLASTIC"/>
    <property type="match status" value="1"/>
</dbReference>
<organism evidence="13 14">
    <name type="scientific">Kineococcus gynurae</name>
    <dbReference type="NCBI Taxonomy" id="452979"/>
    <lineage>
        <taxon>Bacteria</taxon>
        <taxon>Bacillati</taxon>
        <taxon>Actinomycetota</taxon>
        <taxon>Actinomycetes</taxon>
        <taxon>Kineosporiales</taxon>
        <taxon>Kineosporiaceae</taxon>
        <taxon>Kineococcus</taxon>
    </lineage>
</organism>
<dbReference type="Pfam" id="PF02786">
    <property type="entry name" value="CPSase_L_D2"/>
    <property type="match status" value="1"/>
</dbReference>
<dbReference type="InterPro" id="IPR005482">
    <property type="entry name" value="Biotin_COase_C"/>
</dbReference>
<dbReference type="PROSITE" id="PS50979">
    <property type="entry name" value="BC"/>
    <property type="match status" value="1"/>
</dbReference>
<comment type="caution">
    <text evidence="13">The sequence shown here is derived from an EMBL/GenBank/DDBJ whole genome shotgun (WGS) entry which is preliminary data.</text>
</comment>
<keyword evidence="5 9" id="KW-0547">Nucleotide-binding</keyword>
<evidence type="ECO:0000259" key="11">
    <source>
        <dbReference type="PROSITE" id="PS50975"/>
    </source>
</evidence>
<protein>
    <recommendedName>
        <fullName evidence="3">biotin carboxylase</fullName>
        <ecNumber evidence="3">6.3.4.14</ecNumber>
    </recommendedName>
</protein>
<evidence type="ECO:0000256" key="8">
    <source>
        <dbReference type="ARBA" id="ARBA00048600"/>
    </source>
</evidence>
<dbReference type="Pfam" id="PF00364">
    <property type="entry name" value="Biotin_lipoyl"/>
    <property type="match status" value="1"/>
</dbReference>
<dbReference type="SMART" id="SM00878">
    <property type="entry name" value="Biotin_carb_C"/>
    <property type="match status" value="1"/>
</dbReference>
<name>A0ABV5LSQ7_9ACTN</name>
<dbReference type="InterPro" id="IPR011054">
    <property type="entry name" value="Rudment_hybrid_motif"/>
</dbReference>
<dbReference type="Proteomes" id="UP001589748">
    <property type="component" value="Unassembled WGS sequence"/>
</dbReference>
<keyword evidence="14" id="KW-1185">Reference proteome</keyword>
<dbReference type="InterPro" id="IPR011761">
    <property type="entry name" value="ATP-grasp"/>
</dbReference>
<dbReference type="EC" id="6.3.4.14" evidence="3"/>
<dbReference type="InterPro" id="IPR000089">
    <property type="entry name" value="Biotin_lipoyl"/>
</dbReference>
<dbReference type="PROSITE" id="PS50968">
    <property type="entry name" value="BIOTINYL_LIPOYL"/>
    <property type="match status" value="1"/>
</dbReference>
<dbReference type="InterPro" id="IPR013815">
    <property type="entry name" value="ATP_grasp_subdomain_1"/>
</dbReference>
<dbReference type="EMBL" id="JBHMDM010000004">
    <property type="protein sequence ID" value="MFB9377134.1"/>
    <property type="molecule type" value="Genomic_DNA"/>
</dbReference>
<feature type="domain" description="Biotin carboxylation" evidence="12">
    <location>
        <begin position="1"/>
        <end position="444"/>
    </location>
</feature>
<gene>
    <name evidence="13" type="ORF">ACFFVI_09135</name>
</gene>
<dbReference type="InterPro" id="IPR011764">
    <property type="entry name" value="Biotin_carboxylation_dom"/>
</dbReference>